<feature type="compositionally biased region" description="Basic and acidic residues" evidence="1">
    <location>
        <begin position="201"/>
        <end position="211"/>
    </location>
</feature>
<feature type="compositionally biased region" description="Basic residues" evidence="1">
    <location>
        <begin position="1"/>
        <end position="10"/>
    </location>
</feature>
<name>A0ABQ8G556_9PEZI</name>
<dbReference type="Proteomes" id="UP000774617">
    <property type="component" value="Unassembled WGS sequence"/>
</dbReference>
<proteinExistence type="predicted"/>
<organism evidence="2 3">
    <name type="scientific">Macrophomina phaseolina</name>
    <dbReference type="NCBI Taxonomy" id="35725"/>
    <lineage>
        <taxon>Eukaryota</taxon>
        <taxon>Fungi</taxon>
        <taxon>Dikarya</taxon>
        <taxon>Ascomycota</taxon>
        <taxon>Pezizomycotina</taxon>
        <taxon>Dothideomycetes</taxon>
        <taxon>Dothideomycetes incertae sedis</taxon>
        <taxon>Botryosphaeriales</taxon>
        <taxon>Botryosphaeriaceae</taxon>
        <taxon>Macrophomina</taxon>
    </lineage>
</organism>
<keyword evidence="3" id="KW-1185">Reference proteome</keyword>
<evidence type="ECO:0000256" key="1">
    <source>
        <dbReference type="SAM" id="MobiDB-lite"/>
    </source>
</evidence>
<gene>
    <name evidence="2" type="ORF">B0J12DRAFT_701288</name>
</gene>
<evidence type="ECO:0000313" key="3">
    <source>
        <dbReference type="Proteomes" id="UP000774617"/>
    </source>
</evidence>
<accession>A0ABQ8G556</accession>
<dbReference type="EMBL" id="JAGTJR010000019">
    <property type="protein sequence ID" value="KAH7045193.1"/>
    <property type="molecule type" value="Genomic_DNA"/>
</dbReference>
<sequence>MGKSAPRRGPWHQATGRQGDPIGKESDGQSQERAWFCQGGWTARGPGSGRARPHGTNASFLRTAVPLSPQVDLVHPTACRNLGPTRQIPNRANRFGPATLAASGSSAVSSYLFMIAARRASGTKDLWKQHVLFFAGGLLDLWLLKDVQQMKLDQSAEITGCNIARWMPERGGRQWEHPPRREPGQSARTPASRRPLQLHPPNDRANIRRNEILTPTPQHPSFHPIHVGTRGRH</sequence>
<feature type="region of interest" description="Disordered" evidence="1">
    <location>
        <begin position="1"/>
        <end position="31"/>
    </location>
</feature>
<feature type="region of interest" description="Disordered" evidence="1">
    <location>
        <begin position="170"/>
        <end position="233"/>
    </location>
</feature>
<comment type="caution">
    <text evidence="2">The sequence shown here is derived from an EMBL/GenBank/DDBJ whole genome shotgun (WGS) entry which is preliminary data.</text>
</comment>
<feature type="compositionally biased region" description="Basic and acidic residues" evidence="1">
    <location>
        <begin position="170"/>
        <end position="183"/>
    </location>
</feature>
<reference evidence="2 3" key="1">
    <citation type="journal article" date="2021" name="Nat. Commun.">
        <title>Genetic determinants of endophytism in the Arabidopsis root mycobiome.</title>
        <authorList>
            <person name="Mesny F."/>
            <person name="Miyauchi S."/>
            <person name="Thiergart T."/>
            <person name="Pickel B."/>
            <person name="Atanasova L."/>
            <person name="Karlsson M."/>
            <person name="Huettel B."/>
            <person name="Barry K.W."/>
            <person name="Haridas S."/>
            <person name="Chen C."/>
            <person name="Bauer D."/>
            <person name="Andreopoulos W."/>
            <person name="Pangilinan J."/>
            <person name="LaButti K."/>
            <person name="Riley R."/>
            <person name="Lipzen A."/>
            <person name="Clum A."/>
            <person name="Drula E."/>
            <person name="Henrissat B."/>
            <person name="Kohler A."/>
            <person name="Grigoriev I.V."/>
            <person name="Martin F.M."/>
            <person name="Hacquard S."/>
        </authorList>
    </citation>
    <scope>NUCLEOTIDE SEQUENCE [LARGE SCALE GENOMIC DNA]</scope>
    <source>
        <strain evidence="2 3">MPI-SDFR-AT-0080</strain>
    </source>
</reference>
<protein>
    <submittedName>
        <fullName evidence="2">Uncharacterized protein</fullName>
    </submittedName>
</protein>
<evidence type="ECO:0000313" key="2">
    <source>
        <dbReference type="EMBL" id="KAH7045193.1"/>
    </source>
</evidence>